<dbReference type="RefSeq" id="WP_203941786.1">
    <property type="nucleotide sequence ID" value="NZ_BAAAGJ010000001.1"/>
</dbReference>
<feature type="transmembrane region" description="Helical" evidence="1">
    <location>
        <begin position="331"/>
        <end position="349"/>
    </location>
</feature>
<feature type="transmembrane region" description="Helical" evidence="1">
    <location>
        <begin position="269"/>
        <end position="288"/>
    </location>
</feature>
<feature type="transmembrane region" description="Helical" evidence="1">
    <location>
        <begin position="62"/>
        <end position="80"/>
    </location>
</feature>
<feature type="transmembrane region" description="Helical" evidence="1">
    <location>
        <begin position="167"/>
        <end position="187"/>
    </location>
</feature>
<protein>
    <submittedName>
        <fullName evidence="2">Uncharacterized protein</fullName>
    </submittedName>
</protein>
<feature type="transmembrane region" description="Helical" evidence="1">
    <location>
        <begin position="29"/>
        <end position="50"/>
    </location>
</feature>
<accession>A0A8J3YF90</accession>
<keyword evidence="1" id="KW-0812">Transmembrane</keyword>
<evidence type="ECO:0000313" key="2">
    <source>
        <dbReference type="EMBL" id="GIJ06625.1"/>
    </source>
</evidence>
<dbReference type="Proteomes" id="UP000652013">
    <property type="component" value="Unassembled WGS sequence"/>
</dbReference>
<dbReference type="EMBL" id="BOOY01000043">
    <property type="protein sequence ID" value="GIJ06625.1"/>
    <property type="molecule type" value="Genomic_DNA"/>
</dbReference>
<evidence type="ECO:0000256" key="1">
    <source>
        <dbReference type="SAM" id="Phobius"/>
    </source>
</evidence>
<feature type="transmembrane region" description="Helical" evidence="1">
    <location>
        <begin position="218"/>
        <end position="236"/>
    </location>
</feature>
<comment type="caution">
    <text evidence="2">The sequence shown here is derived from an EMBL/GenBank/DDBJ whole genome shotgun (WGS) entry which is preliminary data.</text>
</comment>
<gene>
    <name evidence="2" type="ORF">Sya03_59770</name>
</gene>
<keyword evidence="1" id="KW-0472">Membrane</keyword>
<feature type="transmembrane region" description="Helical" evidence="1">
    <location>
        <begin position="300"/>
        <end position="325"/>
    </location>
</feature>
<feature type="transmembrane region" description="Helical" evidence="1">
    <location>
        <begin position="243"/>
        <end position="263"/>
    </location>
</feature>
<proteinExistence type="predicted"/>
<name>A0A8J3YF90_9ACTN</name>
<keyword evidence="3" id="KW-1185">Reference proteome</keyword>
<evidence type="ECO:0000313" key="3">
    <source>
        <dbReference type="Proteomes" id="UP000652013"/>
    </source>
</evidence>
<keyword evidence="1" id="KW-1133">Transmembrane helix</keyword>
<dbReference type="AlphaFoldDB" id="A0A8J3YF90"/>
<sequence length="360" mass="37416">MSGTSAESVLVRSRFVSRPLRAARPIDDAVTNVFSMWLIGALFADGWAHVNVPALESFFTPWHLALYSGFLALAGWIAWLSRPARRLQPPVGYTLGAVGVIVFGVGGAADLTWHQIFGVEAGVDALVSPSHLILLAGALLIVTSPLRSAWWGRGEPSAASAATQLPGLVALVLATALAAFFLAYASVFTAADATQAVTTIPEGQPGHEAGELPALLGLTRYVITTALIVIPLLLLFRRGPIRFGGVTALVGAVAWLSVAMVGLPHAQVLATAVVTVAAVAADLLLVAIDRRRGPEARHRLALAGALLPGLLWPAHLAGLAVAEGISWPVELWTGIVAVTALTGVALALLTQPGRRLLTAG</sequence>
<reference evidence="2" key="1">
    <citation type="submission" date="2021-01" db="EMBL/GenBank/DDBJ databases">
        <title>Whole genome shotgun sequence of Spirilliplanes yamanashiensis NBRC 15828.</title>
        <authorList>
            <person name="Komaki H."/>
            <person name="Tamura T."/>
        </authorList>
    </citation>
    <scope>NUCLEOTIDE SEQUENCE</scope>
    <source>
        <strain evidence="2">NBRC 15828</strain>
    </source>
</reference>
<feature type="transmembrane region" description="Helical" evidence="1">
    <location>
        <begin position="125"/>
        <end position="146"/>
    </location>
</feature>
<feature type="transmembrane region" description="Helical" evidence="1">
    <location>
        <begin position="92"/>
        <end position="113"/>
    </location>
</feature>
<organism evidence="2 3">
    <name type="scientific">Spirilliplanes yamanashiensis</name>
    <dbReference type="NCBI Taxonomy" id="42233"/>
    <lineage>
        <taxon>Bacteria</taxon>
        <taxon>Bacillati</taxon>
        <taxon>Actinomycetota</taxon>
        <taxon>Actinomycetes</taxon>
        <taxon>Micromonosporales</taxon>
        <taxon>Micromonosporaceae</taxon>
        <taxon>Spirilliplanes</taxon>
    </lineage>
</organism>